<dbReference type="Pfam" id="PF07714">
    <property type="entry name" value="PK_Tyr_Ser-Thr"/>
    <property type="match status" value="1"/>
</dbReference>
<dbReference type="FunFam" id="1.10.510.10:FF:000358">
    <property type="entry name" value="Putative leucine-rich repeat receptor-like serine/threonine-protein kinase"/>
    <property type="match status" value="1"/>
</dbReference>
<evidence type="ECO:0000256" key="14">
    <source>
        <dbReference type="ARBA" id="ARBA00022989"/>
    </source>
</evidence>
<keyword evidence="12" id="KW-0418">Kinase</keyword>
<keyword evidence="8 21" id="KW-0812">Transmembrane</keyword>
<evidence type="ECO:0000256" key="1">
    <source>
        <dbReference type="ARBA" id="ARBA00004162"/>
    </source>
</evidence>
<evidence type="ECO:0000256" key="10">
    <source>
        <dbReference type="ARBA" id="ARBA00022737"/>
    </source>
</evidence>
<keyword evidence="7" id="KW-0808">Transferase</keyword>
<evidence type="ECO:0000256" key="21">
    <source>
        <dbReference type="SAM" id="Phobius"/>
    </source>
</evidence>
<dbReference type="InterPro" id="IPR032675">
    <property type="entry name" value="LRR_dom_sf"/>
</dbReference>
<evidence type="ECO:0000256" key="15">
    <source>
        <dbReference type="ARBA" id="ARBA00023136"/>
    </source>
</evidence>
<accession>A0AAD4J0P4</accession>
<dbReference type="EMBL" id="SDAM02000323">
    <property type="protein sequence ID" value="KAH6824625.1"/>
    <property type="molecule type" value="Genomic_DNA"/>
</dbReference>
<gene>
    <name evidence="23" type="ORF">C2S53_010721</name>
</gene>
<keyword evidence="10" id="KW-0677">Repeat</keyword>
<evidence type="ECO:0000256" key="8">
    <source>
        <dbReference type="ARBA" id="ARBA00022692"/>
    </source>
</evidence>
<dbReference type="PROSITE" id="PS50011">
    <property type="entry name" value="PROTEIN_KINASE_DOM"/>
    <property type="match status" value="1"/>
</dbReference>
<evidence type="ECO:0000256" key="6">
    <source>
        <dbReference type="ARBA" id="ARBA00022614"/>
    </source>
</evidence>
<dbReference type="PROSITE" id="PS00108">
    <property type="entry name" value="PROTEIN_KINASE_ST"/>
    <property type="match status" value="1"/>
</dbReference>
<dbReference type="GO" id="GO:0005886">
    <property type="term" value="C:plasma membrane"/>
    <property type="evidence" value="ECO:0007669"/>
    <property type="project" value="UniProtKB-SubCell"/>
</dbReference>
<keyword evidence="3" id="KW-1003">Cell membrane</keyword>
<proteinExistence type="predicted"/>
<keyword evidence="15 21" id="KW-0472">Membrane</keyword>
<keyword evidence="4" id="KW-0723">Serine/threonine-protein kinase</keyword>
<keyword evidence="16" id="KW-0675">Receptor</keyword>
<evidence type="ECO:0000256" key="7">
    <source>
        <dbReference type="ARBA" id="ARBA00022679"/>
    </source>
</evidence>
<dbReference type="GO" id="GO:0051707">
    <property type="term" value="P:response to other organism"/>
    <property type="evidence" value="ECO:0007669"/>
    <property type="project" value="UniProtKB-ARBA"/>
</dbReference>
<evidence type="ECO:0000256" key="3">
    <source>
        <dbReference type="ARBA" id="ARBA00022475"/>
    </source>
</evidence>
<dbReference type="SMART" id="SM00220">
    <property type="entry name" value="S_TKc"/>
    <property type="match status" value="1"/>
</dbReference>
<dbReference type="PANTHER" id="PTHR27008">
    <property type="entry name" value="OS04G0122200 PROTEIN"/>
    <property type="match status" value="1"/>
</dbReference>
<evidence type="ECO:0000256" key="9">
    <source>
        <dbReference type="ARBA" id="ARBA00022729"/>
    </source>
</evidence>
<keyword evidence="14 21" id="KW-1133">Transmembrane helix</keyword>
<keyword evidence="13 20" id="KW-0067">ATP-binding</keyword>
<evidence type="ECO:0000256" key="19">
    <source>
        <dbReference type="ARBA" id="ARBA00048679"/>
    </source>
</evidence>
<dbReference type="InterPro" id="IPR001245">
    <property type="entry name" value="Ser-Thr/Tyr_kinase_cat_dom"/>
</dbReference>
<dbReference type="InterPro" id="IPR000719">
    <property type="entry name" value="Prot_kinase_dom"/>
</dbReference>
<evidence type="ECO:0000256" key="20">
    <source>
        <dbReference type="PROSITE-ProRule" id="PRU10141"/>
    </source>
</evidence>
<feature type="binding site" evidence="20">
    <location>
        <position position="469"/>
    </location>
    <ligand>
        <name>ATP</name>
        <dbReference type="ChEBI" id="CHEBI:30616"/>
    </ligand>
</feature>
<evidence type="ECO:0000256" key="16">
    <source>
        <dbReference type="ARBA" id="ARBA00023170"/>
    </source>
</evidence>
<protein>
    <recommendedName>
        <fullName evidence="2">non-specific serine/threonine protein kinase</fullName>
        <ecNumber evidence="2">2.7.11.1</ecNumber>
    </recommendedName>
</protein>
<dbReference type="InterPro" id="IPR008271">
    <property type="entry name" value="Ser/Thr_kinase_AS"/>
</dbReference>
<evidence type="ECO:0000256" key="4">
    <source>
        <dbReference type="ARBA" id="ARBA00022527"/>
    </source>
</evidence>
<dbReference type="GO" id="GO:0006952">
    <property type="term" value="P:defense response"/>
    <property type="evidence" value="ECO:0007669"/>
    <property type="project" value="UniProtKB-ARBA"/>
</dbReference>
<evidence type="ECO:0000256" key="18">
    <source>
        <dbReference type="ARBA" id="ARBA00047899"/>
    </source>
</evidence>
<dbReference type="GO" id="GO:0004674">
    <property type="term" value="F:protein serine/threonine kinase activity"/>
    <property type="evidence" value="ECO:0007669"/>
    <property type="project" value="UniProtKB-KW"/>
</dbReference>
<evidence type="ECO:0000256" key="12">
    <source>
        <dbReference type="ARBA" id="ARBA00022777"/>
    </source>
</evidence>
<evidence type="ECO:0000256" key="13">
    <source>
        <dbReference type="ARBA" id="ARBA00022840"/>
    </source>
</evidence>
<dbReference type="EC" id="2.7.11.1" evidence="2"/>
<sequence>MCGGSLYLQELYLGPNQLIGVIPDSLSNCSHLTMLDLSDNKFADFHPHVFGNLPFLQLLHLFGNNLRIESSSLITSLANCRSLTRLAIGDNTACGIIPPSIGNLSSSLTFLYAYRCRIKGNIPSEMGNLSNLVEISLYGNELSGNIPSTIKQLSKLQALDLLNNNIRGSILEGLCDLNRLSFLLLSHNQLTGPIPECIGNVTSLRVLNLDSNMLSSNIPPSLWGLKSLLALDMSSNYLSGSLPLQIENLAAVIYINLSTNQLSEFIPSTIGNLQNLVNLCLAQNKLQGSIPASMGSMLSLVSLDLSHNNLSGVIPKSLEALQHLEYLNVSFNDLSGEIPTGGPFKNFTTKSFMHNEALCGAPWFHVPPCHMVSHHTSTRNKVKVDLFIVAGVVVFIAIVSLVIIYTRCRRKENRAVGVGELGSIVRERISYYEVLEATEQLDESNLLGTGSFGSVYRGILRDGKTVAVKVFNMQSEAVFRSFDVECEVLRSIRHRNLIKVISSCSNESFKALVLEYMPKGSLEKWLYSHNYCLDALQRLNIMIDVASALEYLHHGYLTPVVHCDLKPTNVLLDEKTIGCVSDFGIAKLLATEESNVVTNTLATLGYIAPEYGSNGIVSTKCDVYSYGIMLMETFTRKRPNDDMFGGDLNLSSWVETSFAQSSNEVIDVNLLKLEKGEQLNKTLQCVSCILKLGLKCAAESSRDRINMKEALAELLKIKHQYFSS</sequence>
<dbReference type="AlphaFoldDB" id="A0AAD4J0P4"/>
<dbReference type="PRINTS" id="PR00019">
    <property type="entry name" value="LEURICHRPT"/>
</dbReference>
<dbReference type="InterPro" id="IPR001611">
    <property type="entry name" value="Leu-rich_rpt"/>
</dbReference>
<organism evidence="23 24">
    <name type="scientific">Perilla frutescens var. hirtella</name>
    <name type="common">Perilla citriodora</name>
    <name type="synonym">Perilla setoyensis</name>
    <dbReference type="NCBI Taxonomy" id="608512"/>
    <lineage>
        <taxon>Eukaryota</taxon>
        <taxon>Viridiplantae</taxon>
        <taxon>Streptophyta</taxon>
        <taxon>Embryophyta</taxon>
        <taxon>Tracheophyta</taxon>
        <taxon>Spermatophyta</taxon>
        <taxon>Magnoliopsida</taxon>
        <taxon>eudicotyledons</taxon>
        <taxon>Gunneridae</taxon>
        <taxon>Pentapetalae</taxon>
        <taxon>asterids</taxon>
        <taxon>lamiids</taxon>
        <taxon>Lamiales</taxon>
        <taxon>Lamiaceae</taxon>
        <taxon>Nepetoideae</taxon>
        <taxon>Elsholtzieae</taxon>
        <taxon>Perilla</taxon>
    </lineage>
</organism>
<evidence type="ECO:0000256" key="17">
    <source>
        <dbReference type="ARBA" id="ARBA00023180"/>
    </source>
</evidence>
<dbReference type="Pfam" id="PF13855">
    <property type="entry name" value="LRR_8"/>
    <property type="match status" value="2"/>
</dbReference>
<dbReference type="InterPro" id="IPR003591">
    <property type="entry name" value="Leu-rich_rpt_typical-subtyp"/>
</dbReference>
<dbReference type="Gene3D" id="3.80.10.10">
    <property type="entry name" value="Ribonuclease Inhibitor"/>
    <property type="match status" value="2"/>
</dbReference>
<comment type="catalytic activity">
    <reaction evidence="19">
        <text>L-seryl-[protein] + ATP = O-phospho-L-seryl-[protein] + ADP + H(+)</text>
        <dbReference type="Rhea" id="RHEA:17989"/>
        <dbReference type="Rhea" id="RHEA-COMP:9863"/>
        <dbReference type="Rhea" id="RHEA-COMP:11604"/>
        <dbReference type="ChEBI" id="CHEBI:15378"/>
        <dbReference type="ChEBI" id="CHEBI:29999"/>
        <dbReference type="ChEBI" id="CHEBI:30616"/>
        <dbReference type="ChEBI" id="CHEBI:83421"/>
        <dbReference type="ChEBI" id="CHEBI:456216"/>
        <dbReference type="EC" id="2.7.11.1"/>
    </reaction>
</comment>
<dbReference type="Pfam" id="PF00560">
    <property type="entry name" value="LRR_1"/>
    <property type="match status" value="6"/>
</dbReference>
<evidence type="ECO:0000256" key="11">
    <source>
        <dbReference type="ARBA" id="ARBA00022741"/>
    </source>
</evidence>
<dbReference type="SUPFAM" id="SSF52047">
    <property type="entry name" value="RNI-like"/>
    <property type="match status" value="1"/>
</dbReference>
<dbReference type="PANTHER" id="PTHR27008:SF585">
    <property type="entry name" value="PROTEIN KINASE DOMAIN-CONTAINING PROTEIN"/>
    <property type="match status" value="1"/>
</dbReference>
<dbReference type="PROSITE" id="PS00107">
    <property type="entry name" value="PROTEIN_KINASE_ATP"/>
    <property type="match status" value="1"/>
</dbReference>
<keyword evidence="9" id="KW-0732">Signal</keyword>
<dbReference type="InterPro" id="IPR011009">
    <property type="entry name" value="Kinase-like_dom_sf"/>
</dbReference>
<feature type="domain" description="Protein kinase" evidence="22">
    <location>
        <begin position="441"/>
        <end position="722"/>
    </location>
</feature>
<keyword evidence="11 20" id="KW-0547">Nucleotide-binding</keyword>
<dbReference type="InterPro" id="IPR017441">
    <property type="entry name" value="Protein_kinase_ATP_BS"/>
</dbReference>
<evidence type="ECO:0000256" key="5">
    <source>
        <dbReference type="ARBA" id="ARBA00022553"/>
    </source>
</evidence>
<dbReference type="InterPro" id="IPR051809">
    <property type="entry name" value="Plant_receptor-like_S/T_kinase"/>
</dbReference>
<evidence type="ECO:0000313" key="23">
    <source>
        <dbReference type="EMBL" id="KAH6824625.1"/>
    </source>
</evidence>
<dbReference type="Gene3D" id="3.30.200.20">
    <property type="entry name" value="Phosphorylase Kinase, domain 1"/>
    <property type="match status" value="1"/>
</dbReference>
<feature type="transmembrane region" description="Helical" evidence="21">
    <location>
        <begin position="386"/>
        <end position="405"/>
    </location>
</feature>
<evidence type="ECO:0000313" key="24">
    <source>
        <dbReference type="Proteomes" id="UP001190926"/>
    </source>
</evidence>
<keyword evidence="24" id="KW-1185">Reference proteome</keyword>
<reference evidence="23 24" key="1">
    <citation type="journal article" date="2021" name="Nat. Commun.">
        <title>Incipient diploidization of the medicinal plant Perilla within 10,000 years.</title>
        <authorList>
            <person name="Zhang Y."/>
            <person name="Shen Q."/>
            <person name="Leng L."/>
            <person name="Zhang D."/>
            <person name="Chen S."/>
            <person name="Shi Y."/>
            <person name="Ning Z."/>
            <person name="Chen S."/>
        </authorList>
    </citation>
    <scope>NUCLEOTIDE SEQUENCE [LARGE SCALE GENOMIC DNA]</scope>
    <source>
        <strain evidence="24">cv. PC099</strain>
    </source>
</reference>
<evidence type="ECO:0000259" key="22">
    <source>
        <dbReference type="PROSITE" id="PS50011"/>
    </source>
</evidence>
<dbReference type="Gene3D" id="1.10.510.10">
    <property type="entry name" value="Transferase(Phosphotransferase) domain 1"/>
    <property type="match status" value="1"/>
</dbReference>
<comment type="subcellular location">
    <subcellularLocation>
        <location evidence="1">Cell membrane</location>
        <topology evidence="1">Single-pass membrane protein</topology>
    </subcellularLocation>
</comment>
<comment type="catalytic activity">
    <reaction evidence="18">
        <text>L-threonyl-[protein] + ATP = O-phospho-L-threonyl-[protein] + ADP + H(+)</text>
        <dbReference type="Rhea" id="RHEA:46608"/>
        <dbReference type="Rhea" id="RHEA-COMP:11060"/>
        <dbReference type="Rhea" id="RHEA-COMP:11605"/>
        <dbReference type="ChEBI" id="CHEBI:15378"/>
        <dbReference type="ChEBI" id="CHEBI:30013"/>
        <dbReference type="ChEBI" id="CHEBI:30616"/>
        <dbReference type="ChEBI" id="CHEBI:61977"/>
        <dbReference type="ChEBI" id="CHEBI:456216"/>
        <dbReference type="EC" id="2.7.11.1"/>
    </reaction>
</comment>
<dbReference type="GO" id="GO:0005524">
    <property type="term" value="F:ATP binding"/>
    <property type="evidence" value="ECO:0007669"/>
    <property type="project" value="UniProtKB-UniRule"/>
</dbReference>
<dbReference type="SUPFAM" id="SSF56112">
    <property type="entry name" value="Protein kinase-like (PK-like)"/>
    <property type="match status" value="1"/>
</dbReference>
<dbReference type="SMART" id="SM00369">
    <property type="entry name" value="LRR_TYP"/>
    <property type="match status" value="7"/>
</dbReference>
<keyword evidence="17" id="KW-0325">Glycoprotein</keyword>
<name>A0AAD4J0P4_PERFH</name>
<comment type="caution">
    <text evidence="23">The sequence shown here is derived from an EMBL/GenBank/DDBJ whole genome shotgun (WGS) entry which is preliminary data.</text>
</comment>
<keyword evidence="5" id="KW-0597">Phosphoprotein</keyword>
<keyword evidence="6" id="KW-0433">Leucine-rich repeat</keyword>
<dbReference type="Proteomes" id="UP001190926">
    <property type="component" value="Unassembled WGS sequence"/>
</dbReference>
<dbReference type="FunFam" id="3.30.200.20:FF:000661">
    <property type="entry name" value="Serine-threonine protein kinase plant-type"/>
    <property type="match status" value="1"/>
</dbReference>
<evidence type="ECO:0000256" key="2">
    <source>
        <dbReference type="ARBA" id="ARBA00012513"/>
    </source>
</evidence>
<dbReference type="FunFam" id="3.80.10.10:FF:000095">
    <property type="entry name" value="LRR receptor-like serine/threonine-protein kinase GSO1"/>
    <property type="match status" value="1"/>
</dbReference>
<dbReference type="SMART" id="SM00365">
    <property type="entry name" value="LRR_SD22"/>
    <property type="match status" value="7"/>
</dbReference>